<dbReference type="InterPro" id="IPR028978">
    <property type="entry name" value="Chorismate_lyase_/UTRA_dom_sf"/>
</dbReference>
<dbReference type="PANTHER" id="PTHR44846:SF1">
    <property type="entry name" value="MANNOSYL-D-GLYCERATE TRANSPORT_METABOLISM SYSTEM REPRESSOR MNGR-RELATED"/>
    <property type="match status" value="1"/>
</dbReference>
<dbReference type="SUPFAM" id="SSF64288">
    <property type="entry name" value="Chorismate lyase-like"/>
    <property type="match status" value="1"/>
</dbReference>
<sequence>MFSKDSYIPYYLQIYNELRNRIDSMMYKPNEILPSENELAEEFNVTRVTVRNAIKKLKDEGIIRTEKGKGSFVNRPKIVQNLNNIYSLGMNTEETGYSLENEIVEIVTLLPDNNIRKSLMLEEDEKVVNVRIIRKLEGIPVVIQMSYLPKKIVSDIKAEHLKKTTIYDLLENKYQIKLANAKEYLDPIVADEIYSMALNVEVNTPLFMTERTTYAENEIPVEYRKCIIRSDKFRFSVELK</sequence>
<keyword evidence="6" id="KW-1185">Reference proteome</keyword>
<dbReference type="PRINTS" id="PR00035">
    <property type="entry name" value="HTHGNTR"/>
</dbReference>
<dbReference type="Gene3D" id="3.40.1410.10">
    <property type="entry name" value="Chorismate lyase-like"/>
    <property type="match status" value="1"/>
</dbReference>
<dbReference type="SUPFAM" id="SSF46785">
    <property type="entry name" value="Winged helix' DNA-binding domain"/>
    <property type="match status" value="1"/>
</dbReference>
<protein>
    <submittedName>
        <fullName evidence="5">GntR family transcriptional regulator</fullName>
    </submittedName>
</protein>
<keyword evidence="2" id="KW-0238">DNA-binding</keyword>
<dbReference type="SMART" id="SM00345">
    <property type="entry name" value="HTH_GNTR"/>
    <property type="match status" value="1"/>
</dbReference>
<dbReference type="Pfam" id="PF00392">
    <property type="entry name" value="GntR"/>
    <property type="match status" value="1"/>
</dbReference>
<comment type="caution">
    <text evidence="5">The sequence shown here is derived from an EMBL/GenBank/DDBJ whole genome shotgun (WGS) entry which is preliminary data.</text>
</comment>
<dbReference type="Proteomes" id="UP000632377">
    <property type="component" value="Unassembled WGS sequence"/>
</dbReference>
<dbReference type="EMBL" id="JAESWC010000004">
    <property type="protein sequence ID" value="MBL4936345.1"/>
    <property type="molecule type" value="Genomic_DNA"/>
</dbReference>
<organism evidence="5 6">
    <name type="scientific">Clostridium rhizosphaerae</name>
    <dbReference type="NCBI Taxonomy" id="2803861"/>
    <lineage>
        <taxon>Bacteria</taxon>
        <taxon>Bacillati</taxon>
        <taxon>Bacillota</taxon>
        <taxon>Clostridia</taxon>
        <taxon>Eubacteriales</taxon>
        <taxon>Clostridiaceae</taxon>
        <taxon>Clostridium</taxon>
    </lineage>
</organism>
<dbReference type="Pfam" id="PF07702">
    <property type="entry name" value="UTRA"/>
    <property type="match status" value="1"/>
</dbReference>
<evidence type="ECO:0000256" key="3">
    <source>
        <dbReference type="ARBA" id="ARBA00023163"/>
    </source>
</evidence>
<dbReference type="InterPro" id="IPR036388">
    <property type="entry name" value="WH-like_DNA-bd_sf"/>
</dbReference>
<dbReference type="InterPro" id="IPR050679">
    <property type="entry name" value="Bact_HTH_transcr_reg"/>
</dbReference>
<evidence type="ECO:0000313" key="5">
    <source>
        <dbReference type="EMBL" id="MBL4936345.1"/>
    </source>
</evidence>
<evidence type="ECO:0000313" key="6">
    <source>
        <dbReference type="Proteomes" id="UP000632377"/>
    </source>
</evidence>
<proteinExistence type="predicted"/>
<dbReference type="Gene3D" id="1.10.10.10">
    <property type="entry name" value="Winged helix-like DNA-binding domain superfamily/Winged helix DNA-binding domain"/>
    <property type="match status" value="1"/>
</dbReference>
<dbReference type="RefSeq" id="WP_202749087.1">
    <property type="nucleotide sequence ID" value="NZ_JAESWC010000004.1"/>
</dbReference>
<keyword evidence="3" id="KW-0804">Transcription</keyword>
<reference evidence="5 6" key="1">
    <citation type="submission" date="2021-01" db="EMBL/GenBank/DDBJ databases">
        <title>Genome public.</title>
        <authorList>
            <person name="Liu C."/>
            <person name="Sun Q."/>
        </authorList>
    </citation>
    <scope>NUCLEOTIDE SEQUENCE [LARGE SCALE GENOMIC DNA]</scope>
    <source>
        <strain evidence="5 6">YIM B02515</strain>
    </source>
</reference>
<dbReference type="PROSITE" id="PS50949">
    <property type="entry name" value="HTH_GNTR"/>
    <property type="match status" value="1"/>
</dbReference>
<accession>A0ABS1TAI1</accession>
<name>A0ABS1TAI1_9CLOT</name>
<evidence type="ECO:0000256" key="2">
    <source>
        <dbReference type="ARBA" id="ARBA00023125"/>
    </source>
</evidence>
<dbReference type="CDD" id="cd07377">
    <property type="entry name" value="WHTH_GntR"/>
    <property type="match status" value="1"/>
</dbReference>
<dbReference type="InterPro" id="IPR011663">
    <property type="entry name" value="UTRA"/>
</dbReference>
<keyword evidence="1" id="KW-0805">Transcription regulation</keyword>
<dbReference type="SMART" id="SM00866">
    <property type="entry name" value="UTRA"/>
    <property type="match status" value="1"/>
</dbReference>
<gene>
    <name evidence="5" type="ORF">JK636_11290</name>
</gene>
<dbReference type="InterPro" id="IPR036390">
    <property type="entry name" value="WH_DNA-bd_sf"/>
</dbReference>
<feature type="domain" description="HTH gntR-type" evidence="4">
    <location>
        <begin position="8"/>
        <end position="76"/>
    </location>
</feature>
<evidence type="ECO:0000256" key="1">
    <source>
        <dbReference type="ARBA" id="ARBA00023015"/>
    </source>
</evidence>
<evidence type="ECO:0000259" key="4">
    <source>
        <dbReference type="PROSITE" id="PS50949"/>
    </source>
</evidence>
<dbReference type="PANTHER" id="PTHR44846">
    <property type="entry name" value="MANNOSYL-D-GLYCERATE TRANSPORT/METABOLISM SYSTEM REPRESSOR MNGR-RELATED"/>
    <property type="match status" value="1"/>
</dbReference>
<dbReference type="InterPro" id="IPR000524">
    <property type="entry name" value="Tscrpt_reg_HTH_GntR"/>
</dbReference>